<dbReference type="PANTHER" id="PTHR12277:SF194">
    <property type="entry name" value="FI04476P"/>
    <property type="match status" value="1"/>
</dbReference>
<protein>
    <submittedName>
        <fullName evidence="3">Alpha/beta-hydrolase</fullName>
    </submittedName>
</protein>
<dbReference type="GO" id="GO:0006660">
    <property type="term" value="P:phosphatidylserine catabolic process"/>
    <property type="evidence" value="ECO:0007669"/>
    <property type="project" value="TreeGrafter"/>
</dbReference>
<sequence length="408" mass="45457">MSNAAQELIAPGPGIINRVRTVFTVLGGVYVFAVGLLALPYFQSHTLYLNAIRLPWHADFDAPERYGLALNKTHNFKIHTSDNETLGAWFILSESIYQSLPSPPASPRQYIAHALQTHPTILYFHGNAATRAYYNRIQLYSSLGGRLRANILAIDYRGFAESSGSPSEAGLVRDARAAWEWLLSQGARSEDILIMGHSLGTGVSAQLAGELSEEGYQYRGLVLLSPFSSIEEVLKTYSIFGAIPLMKPISLIPYATNLMSWALVHRFDTLKAVPKIKGQVLIAHAENDFVIPYTHSEVLFNAFLEPRLPSVKLPRNPASLTTEEWSSFTSQISSRKERREEIVATTKIDNFGTVEEFADLPEDRDVVFVKTLEGTHDYIGIQEGLQDIIGRKFGIFGMPKMIEEAHKE</sequence>
<dbReference type="Pfam" id="PF12697">
    <property type="entry name" value="Abhydrolase_6"/>
    <property type="match status" value="1"/>
</dbReference>
<dbReference type="GO" id="GO:0052651">
    <property type="term" value="P:monoacylglycerol catabolic process"/>
    <property type="evidence" value="ECO:0007669"/>
    <property type="project" value="TreeGrafter"/>
</dbReference>
<gene>
    <name evidence="3" type="ORF">K435DRAFT_774722</name>
</gene>
<dbReference type="AlphaFoldDB" id="A0A4S8MLT9"/>
<dbReference type="GO" id="GO:0047372">
    <property type="term" value="F:monoacylglycerol lipase activity"/>
    <property type="evidence" value="ECO:0007669"/>
    <property type="project" value="TreeGrafter"/>
</dbReference>
<dbReference type="PANTHER" id="PTHR12277">
    <property type="entry name" value="ALPHA/BETA HYDROLASE DOMAIN-CONTAINING PROTEIN"/>
    <property type="match status" value="1"/>
</dbReference>
<keyword evidence="1" id="KW-1133">Transmembrane helix</keyword>
<feature type="transmembrane region" description="Helical" evidence="1">
    <location>
        <begin position="21"/>
        <end position="42"/>
    </location>
</feature>
<keyword evidence="4" id="KW-1185">Reference proteome</keyword>
<dbReference type="Proteomes" id="UP000297245">
    <property type="component" value="Unassembled WGS sequence"/>
</dbReference>
<keyword evidence="3" id="KW-0378">Hydrolase</keyword>
<dbReference type="InterPro" id="IPR029058">
    <property type="entry name" value="AB_hydrolase_fold"/>
</dbReference>
<dbReference type="OrthoDB" id="446723at2759"/>
<keyword evidence="1" id="KW-0472">Membrane</keyword>
<evidence type="ECO:0000256" key="1">
    <source>
        <dbReference type="SAM" id="Phobius"/>
    </source>
</evidence>
<evidence type="ECO:0000313" key="4">
    <source>
        <dbReference type="Proteomes" id="UP000297245"/>
    </source>
</evidence>
<dbReference type="Gene3D" id="3.40.50.1820">
    <property type="entry name" value="alpha/beta hydrolase"/>
    <property type="match status" value="1"/>
</dbReference>
<evidence type="ECO:0000259" key="2">
    <source>
        <dbReference type="Pfam" id="PF12697"/>
    </source>
</evidence>
<dbReference type="GO" id="GO:0005789">
    <property type="term" value="C:endoplasmic reticulum membrane"/>
    <property type="evidence" value="ECO:0007669"/>
    <property type="project" value="TreeGrafter"/>
</dbReference>
<dbReference type="SUPFAM" id="SSF53474">
    <property type="entry name" value="alpha/beta-Hydrolases"/>
    <property type="match status" value="1"/>
</dbReference>
<keyword evidence="1" id="KW-0812">Transmembrane</keyword>
<dbReference type="InterPro" id="IPR000073">
    <property type="entry name" value="AB_hydrolase_1"/>
</dbReference>
<reference evidence="3 4" key="1">
    <citation type="journal article" date="2019" name="Nat. Ecol. Evol.">
        <title>Megaphylogeny resolves global patterns of mushroom evolution.</title>
        <authorList>
            <person name="Varga T."/>
            <person name="Krizsan K."/>
            <person name="Foldi C."/>
            <person name="Dima B."/>
            <person name="Sanchez-Garcia M."/>
            <person name="Sanchez-Ramirez S."/>
            <person name="Szollosi G.J."/>
            <person name="Szarkandi J.G."/>
            <person name="Papp V."/>
            <person name="Albert L."/>
            <person name="Andreopoulos W."/>
            <person name="Angelini C."/>
            <person name="Antonin V."/>
            <person name="Barry K.W."/>
            <person name="Bougher N.L."/>
            <person name="Buchanan P."/>
            <person name="Buyck B."/>
            <person name="Bense V."/>
            <person name="Catcheside P."/>
            <person name="Chovatia M."/>
            <person name="Cooper J."/>
            <person name="Damon W."/>
            <person name="Desjardin D."/>
            <person name="Finy P."/>
            <person name="Geml J."/>
            <person name="Haridas S."/>
            <person name="Hughes K."/>
            <person name="Justo A."/>
            <person name="Karasinski D."/>
            <person name="Kautmanova I."/>
            <person name="Kiss B."/>
            <person name="Kocsube S."/>
            <person name="Kotiranta H."/>
            <person name="LaButti K.M."/>
            <person name="Lechner B.E."/>
            <person name="Liimatainen K."/>
            <person name="Lipzen A."/>
            <person name="Lukacs Z."/>
            <person name="Mihaltcheva S."/>
            <person name="Morgado L.N."/>
            <person name="Niskanen T."/>
            <person name="Noordeloos M.E."/>
            <person name="Ohm R.A."/>
            <person name="Ortiz-Santana B."/>
            <person name="Ovrebo C."/>
            <person name="Racz N."/>
            <person name="Riley R."/>
            <person name="Savchenko A."/>
            <person name="Shiryaev A."/>
            <person name="Soop K."/>
            <person name="Spirin V."/>
            <person name="Szebenyi C."/>
            <person name="Tomsovsky M."/>
            <person name="Tulloss R.E."/>
            <person name="Uehling J."/>
            <person name="Grigoriev I.V."/>
            <person name="Vagvolgyi C."/>
            <person name="Papp T."/>
            <person name="Martin F.M."/>
            <person name="Miettinen O."/>
            <person name="Hibbett D.S."/>
            <person name="Nagy L.G."/>
        </authorList>
    </citation>
    <scope>NUCLEOTIDE SEQUENCE [LARGE SCALE GENOMIC DNA]</scope>
    <source>
        <strain evidence="3 4">CBS 962.96</strain>
    </source>
</reference>
<proteinExistence type="predicted"/>
<evidence type="ECO:0000313" key="3">
    <source>
        <dbReference type="EMBL" id="THV03860.1"/>
    </source>
</evidence>
<name>A0A4S8MLT9_DENBC</name>
<organism evidence="3 4">
    <name type="scientific">Dendrothele bispora (strain CBS 962.96)</name>
    <dbReference type="NCBI Taxonomy" id="1314807"/>
    <lineage>
        <taxon>Eukaryota</taxon>
        <taxon>Fungi</taxon>
        <taxon>Dikarya</taxon>
        <taxon>Basidiomycota</taxon>
        <taxon>Agaricomycotina</taxon>
        <taxon>Agaricomycetes</taxon>
        <taxon>Agaricomycetidae</taxon>
        <taxon>Agaricales</taxon>
        <taxon>Agaricales incertae sedis</taxon>
        <taxon>Dendrothele</taxon>
    </lineage>
</organism>
<feature type="domain" description="AB hydrolase-1" evidence="2">
    <location>
        <begin position="121"/>
        <end position="248"/>
    </location>
</feature>
<dbReference type="GO" id="GO:0004622">
    <property type="term" value="F:phosphatidylcholine lysophospholipase activity"/>
    <property type="evidence" value="ECO:0007669"/>
    <property type="project" value="TreeGrafter"/>
</dbReference>
<dbReference type="EMBL" id="ML179062">
    <property type="protein sequence ID" value="THV03860.1"/>
    <property type="molecule type" value="Genomic_DNA"/>
</dbReference>
<accession>A0A4S8MLT9</accession>